<dbReference type="Pfam" id="PF12505">
    <property type="entry name" value="DUF3712"/>
    <property type="match status" value="1"/>
</dbReference>
<reference evidence="3 4" key="1">
    <citation type="journal article" date="2018" name="Mycol. Prog.">
        <title>Coniella lustricola, a new species from submerged detritus.</title>
        <authorList>
            <person name="Raudabaugh D.B."/>
            <person name="Iturriaga T."/>
            <person name="Carver A."/>
            <person name="Mondo S."/>
            <person name="Pangilinan J."/>
            <person name="Lipzen A."/>
            <person name="He G."/>
            <person name="Amirebrahimi M."/>
            <person name="Grigoriev I.V."/>
            <person name="Miller A.N."/>
        </authorList>
    </citation>
    <scope>NUCLEOTIDE SEQUENCE [LARGE SCALE GENOMIC DNA]</scope>
    <source>
        <strain evidence="3 4">B22-T-1</strain>
    </source>
</reference>
<keyword evidence="4" id="KW-1185">Reference proteome</keyword>
<evidence type="ECO:0000256" key="1">
    <source>
        <dbReference type="SAM" id="MobiDB-lite"/>
    </source>
</evidence>
<dbReference type="GO" id="GO:0000329">
    <property type="term" value="C:fungal-type vacuole membrane"/>
    <property type="evidence" value="ECO:0007669"/>
    <property type="project" value="InterPro"/>
</dbReference>
<gene>
    <name evidence="3" type="ORF">BD289DRAFT_441498</name>
</gene>
<name>A0A2T2ZZF0_9PEZI</name>
<feature type="region of interest" description="Disordered" evidence="1">
    <location>
        <begin position="1"/>
        <end position="35"/>
    </location>
</feature>
<protein>
    <submittedName>
        <fullName evidence="3">Uncharacterized protein</fullName>
    </submittedName>
</protein>
<dbReference type="InterPro" id="IPR022185">
    <property type="entry name" value="DUF3712"/>
</dbReference>
<dbReference type="STRING" id="2025994.A0A2T2ZZF0"/>
<dbReference type="InterPro" id="IPR046368">
    <property type="entry name" value="Tag1"/>
</dbReference>
<dbReference type="InParanoid" id="A0A2T2ZZF0"/>
<dbReference type="OrthoDB" id="10039566at2759"/>
<evidence type="ECO:0000256" key="2">
    <source>
        <dbReference type="SAM" id="Phobius"/>
    </source>
</evidence>
<evidence type="ECO:0000313" key="4">
    <source>
        <dbReference type="Proteomes" id="UP000241462"/>
    </source>
</evidence>
<keyword evidence="2" id="KW-1133">Transmembrane helix</keyword>
<organism evidence="3 4">
    <name type="scientific">Coniella lustricola</name>
    <dbReference type="NCBI Taxonomy" id="2025994"/>
    <lineage>
        <taxon>Eukaryota</taxon>
        <taxon>Fungi</taxon>
        <taxon>Dikarya</taxon>
        <taxon>Ascomycota</taxon>
        <taxon>Pezizomycotina</taxon>
        <taxon>Sordariomycetes</taxon>
        <taxon>Sordariomycetidae</taxon>
        <taxon>Diaporthales</taxon>
        <taxon>Schizoparmaceae</taxon>
        <taxon>Coniella</taxon>
    </lineage>
</organism>
<dbReference type="PANTHER" id="PTHR35895">
    <property type="entry name" value="CHROMOSOME 16, WHOLE GENOME SHOTGUN SEQUENCE"/>
    <property type="match status" value="1"/>
</dbReference>
<dbReference type="EMBL" id="KZ678544">
    <property type="protein sequence ID" value="PSR80071.1"/>
    <property type="molecule type" value="Genomic_DNA"/>
</dbReference>
<keyword evidence="2" id="KW-0812">Transmembrane</keyword>
<keyword evidence="2" id="KW-0472">Membrane</keyword>
<dbReference type="AlphaFoldDB" id="A0A2T2ZZF0"/>
<feature type="transmembrane region" description="Helical" evidence="2">
    <location>
        <begin position="48"/>
        <end position="71"/>
    </location>
</feature>
<dbReference type="PANTHER" id="PTHR35895:SF2">
    <property type="match status" value="1"/>
</dbReference>
<accession>A0A2T2ZZF0</accession>
<proteinExistence type="predicted"/>
<evidence type="ECO:0000313" key="3">
    <source>
        <dbReference type="EMBL" id="PSR80071.1"/>
    </source>
</evidence>
<sequence>MGATDLHQSHSSASNEKNGRAEQIESTQYPPETVGKQHRARRHFARFWWWWLIGFIIFLAIFLPCLFLKIIPAAIQNMIDKTDLPIINATIGAYSETDIRFRFDTVLNAPGGLNAHMDSFNLSLYNADTDGYYPYTFVTVPAQDLHGSTTISIDSVSPVTNYTELEKWLNATFYAVTSDLSFRGSTTVHLGALSAHVNIRKTVTIAGLNQLQGFALDSSQLLTTAEADGSNLIGNVTIPNPGAVALEFGDLIFNAAIADIIIGNMAISDATLYQGNNTFPFTGIIDLDTVVSNYNTIMGNASSNASDAYLVMALSGNSCLINGQHISYVEAVLDNTTLYSDVPVSDF</sequence>
<dbReference type="Proteomes" id="UP000241462">
    <property type="component" value="Unassembled WGS sequence"/>
</dbReference>